<organism evidence="1 2">
    <name type="scientific">Methylophilus medardicus</name>
    <dbReference type="NCBI Taxonomy" id="2588534"/>
    <lineage>
        <taxon>Bacteria</taxon>
        <taxon>Pseudomonadati</taxon>
        <taxon>Pseudomonadota</taxon>
        <taxon>Betaproteobacteria</taxon>
        <taxon>Nitrosomonadales</taxon>
        <taxon>Methylophilaceae</taxon>
        <taxon>Methylophilus</taxon>
    </lineage>
</organism>
<dbReference type="AlphaFoldDB" id="A0A5B8CQ78"/>
<name>A0A5B8CQ78_9PROT</name>
<evidence type="ECO:0000313" key="2">
    <source>
        <dbReference type="Proteomes" id="UP000311008"/>
    </source>
</evidence>
<evidence type="ECO:0000313" key="1">
    <source>
        <dbReference type="EMBL" id="QDC43226.1"/>
    </source>
</evidence>
<gene>
    <name evidence="1" type="ORF">FIU01_00930</name>
</gene>
<keyword evidence="2" id="KW-1185">Reference proteome</keyword>
<sequence>MTQTLKEAKLEAHLEAVEAHKALLEQLHLNGNQHLDEVNQSLQALTLTLEEYLKLIGLP</sequence>
<reference evidence="2" key="1">
    <citation type="journal article" date="2019" name="ISME J.">
        <title>Evolution in action: habitat transition from sediment to the pelagial leads to genome streamlining in Methylophilaceae.</title>
        <authorList>
            <person name="Salcher M."/>
            <person name="Schaefle D."/>
            <person name="Kaspar M."/>
            <person name="Neuenschwander S.M."/>
            <person name="Ghai R."/>
        </authorList>
    </citation>
    <scope>NUCLEOTIDE SEQUENCE [LARGE SCALE GENOMIC DNA]</scope>
    <source>
        <strain evidence="2">MMS-M-51</strain>
    </source>
</reference>
<dbReference type="Proteomes" id="UP000311008">
    <property type="component" value="Chromosome"/>
</dbReference>
<accession>A0A5B8CQ78</accession>
<dbReference type="KEGG" id="mmec:FIU01_00930"/>
<proteinExistence type="predicted"/>
<dbReference type="RefSeq" id="WP_140002084.1">
    <property type="nucleotide sequence ID" value="NZ_CP040946.1"/>
</dbReference>
<dbReference type="EMBL" id="CP040946">
    <property type="protein sequence ID" value="QDC43226.1"/>
    <property type="molecule type" value="Genomic_DNA"/>
</dbReference>
<protein>
    <submittedName>
        <fullName evidence="1">Uncharacterized protein</fullName>
    </submittedName>
</protein>
<dbReference type="OrthoDB" id="8538615at2"/>